<dbReference type="InterPro" id="IPR023296">
    <property type="entry name" value="Glyco_hydro_beta-prop_sf"/>
</dbReference>
<reference evidence="4 5" key="1">
    <citation type="journal article" date="2019" name="Int. J. Syst. Evol. Microbiol.">
        <title>The Global Catalogue of Microorganisms (GCM) 10K type strain sequencing project: providing services to taxonomists for standard genome sequencing and annotation.</title>
        <authorList>
            <consortium name="The Broad Institute Genomics Platform"/>
            <consortium name="The Broad Institute Genome Sequencing Center for Infectious Disease"/>
            <person name="Wu L."/>
            <person name="Ma J."/>
        </authorList>
    </citation>
    <scope>NUCLEOTIDE SEQUENCE [LARGE SCALE GENOMIC DNA]</scope>
    <source>
        <strain evidence="4 5">JCM 15478</strain>
    </source>
</reference>
<dbReference type="Gene3D" id="2.115.10.20">
    <property type="entry name" value="Glycosyl hydrolase domain, family 43"/>
    <property type="match status" value="1"/>
</dbReference>
<evidence type="ECO:0000256" key="2">
    <source>
        <dbReference type="ARBA" id="ARBA00022679"/>
    </source>
</evidence>
<accession>A0ABN2W507</accession>
<evidence type="ECO:0000313" key="4">
    <source>
        <dbReference type="EMBL" id="GAA2083837.1"/>
    </source>
</evidence>
<comment type="caution">
    <text evidence="4">The sequence shown here is derived from an EMBL/GenBank/DDBJ whole genome shotgun (WGS) entry which is preliminary data.</text>
</comment>
<dbReference type="PANTHER" id="PTHR34106:SF5">
    <property type="entry name" value="GLYCOSIDASE"/>
    <property type="match status" value="1"/>
</dbReference>
<dbReference type="SUPFAM" id="SSF75005">
    <property type="entry name" value="Arabinanase/levansucrase/invertase"/>
    <property type="match status" value="1"/>
</dbReference>
<name>A0ABN2W507_9ACTN</name>
<dbReference type="GO" id="GO:0016787">
    <property type="term" value="F:hydrolase activity"/>
    <property type="evidence" value="ECO:0007669"/>
    <property type="project" value="UniProtKB-KW"/>
</dbReference>
<dbReference type="Pfam" id="PF04041">
    <property type="entry name" value="Glyco_hydro_130"/>
    <property type="match status" value="1"/>
</dbReference>
<dbReference type="InterPro" id="IPR007184">
    <property type="entry name" value="Mannoside_phosphorylase"/>
</dbReference>
<dbReference type="PANTHER" id="PTHR34106">
    <property type="entry name" value="GLYCOSIDASE"/>
    <property type="match status" value="1"/>
</dbReference>
<sequence length="361" mass="39490">MRHNDRQAETRAWGRWGRRGVLRASAGVAGTALAGTFATAGPAGAAPGGRHPRGSARFPLGPFTKSEANPILRPEPAHAWESAYLYNPCALVVGGRIALLYRAQDKAKTSSIGLAWSDDGLTFRRRPEPVLTPTEPYEKPGGCEDPRVVRVGDTYYLTYTGYDGTSALLCLATSKDLVHWKKHGPLFPDLPDPIHGDKPWNKAGAILTTPVDGKYWMYFGESNIYWATSEDLIHWRTVGTDDPVAKPVHPWEGSLIEPGPPPLLTDDGHILLVYNGRSDGKGGYRKGQYSGGQLLIDPADPTKAVARLERPFLVPTSDDEQGGQVNHVVFSEGLVRFRGTWFLYYGMADSVLGAATWRPTR</sequence>
<gene>
    <name evidence="4" type="ORF">GCM10009801_44550</name>
</gene>
<comment type="similarity">
    <text evidence="3">Belongs to the glycosyl hydrolase 130 family.</text>
</comment>
<evidence type="ECO:0000256" key="1">
    <source>
        <dbReference type="ARBA" id="ARBA00022676"/>
    </source>
</evidence>
<protein>
    <submittedName>
        <fullName evidence="4">Glycoside hydrolase family 130 protein</fullName>
    </submittedName>
</protein>
<dbReference type="PIRSF" id="PIRSF016202">
    <property type="entry name" value="PH1107"/>
    <property type="match status" value="1"/>
</dbReference>
<evidence type="ECO:0000256" key="3">
    <source>
        <dbReference type="ARBA" id="ARBA00024356"/>
    </source>
</evidence>
<proteinExistence type="inferred from homology"/>
<dbReference type="RefSeq" id="WP_344530851.1">
    <property type="nucleotide sequence ID" value="NZ_BAAAPE010000011.1"/>
</dbReference>
<keyword evidence="4" id="KW-0378">Hydrolase</keyword>
<dbReference type="PROSITE" id="PS51318">
    <property type="entry name" value="TAT"/>
    <property type="match status" value="1"/>
</dbReference>
<keyword evidence="5" id="KW-1185">Reference proteome</keyword>
<keyword evidence="2" id="KW-0808">Transferase</keyword>
<evidence type="ECO:0000313" key="5">
    <source>
        <dbReference type="Proteomes" id="UP001500016"/>
    </source>
</evidence>
<keyword evidence="1" id="KW-0328">Glycosyltransferase</keyword>
<dbReference type="EMBL" id="BAAAPE010000011">
    <property type="protein sequence ID" value="GAA2083837.1"/>
    <property type="molecule type" value="Genomic_DNA"/>
</dbReference>
<dbReference type="CDD" id="cd18610">
    <property type="entry name" value="GH130_BT3780-like"/>
    <property type="match status" value="1"/>
</dbReference>
<dbReference type="Proteomes" id="UP001500016">
    <property type="component" value="Unassembled WGS sequence"/>
</dbReference>
<organism evidence="4 5">
    <name type="scientific">Streptomyces albiaxialis</name>
    <dbReference type="NCBI Taxonomy" id="329523"/>
    <lineage>
        <taxon>Bacteria</taxon>
        <taxon>Bacillati</taxon>
        <taxon>Actinomycetota</taxon>
        <taxon>Actinomycetes</taxon>
        <taxon>Kitasatosporales</taxon>
        <taxon>Streptomycetaceae</taxon>
        <taxon>Streptomyces</taxon>
    </lineage>
</organism>
<dbReference type="InterPro" id="IPR006311">
    <property type="entry name" value="TAT_signal"/>
</dbReference>